<dbReference type="AlphaFoldDB" id="A0ABD1E9Z5"/>
<evidence type="ECO:0000313" key="2">
    <source>
        <dbReference type="Proteomes" id="UP001566132"/>
    </source>
</evidence>
<evidence type="ECO:0000313" key="1">
    <source>
        <dbReference type="EMBL" id="KAL1489926.1"/>
    </source>
</evidence>
<keyword evidence="2" id="KW-1185">Reference proteome</keyword>
<dbReference type="Proteomes" id="UP001566132">
    <property type="component" value="Unassembled WGS sequence"/>
</dbReference>
<organism evidence="1 2">
    <name type="scientific">Hypothenemus hampei</name>
    <name type="common">Coffee berry borer</name>
    <dbReference type="NCBI Taxonomy" id="57062"/>
    <lineage>
        <taxon>Eukaryota</taxon>
        <taxon>Metazoa</taxon>
        <taxon>Ecdysozoa</taxon>
        <taxon>Arthropoda</taxon>
        <taxon>Hexapoda</taxon>
        <taxon>Insecta</taxon>
        <taxon>Pterygota</taxon>
        <taxon>Neoptera</taxon>
        <taxon>Endopterygota</taxon>
        <taxon>Coleoptera</taxon>
        <taxon>Polyphaga</taxon>
        <taxon>Cucujiformia</taxon>
        <taxon>Curculionidae</taxon>
        <taxon>Scolytinae</taxon>
        <taxon>Hypothenemus</taxon>
    </lineage>
</organism>
<accession>A0ABD1E9Z5</accession>
<sequence length="108" mass="12889">MEELKKSRKSYRQKITRIKTWIDRNFESEIDHYQFQLRGDELMNYFKHYDEIQTAIEEIDIDGRETEHRDEIESSYFNVLAKIKRKLSQLTASSGNVLTISVILNVTT</sequence>
<comment type="caution">
    <text evidence="1">The sequence shown here is derived from an EMBL/GenBank/DDBJ whole genome shotgun (WGS) entry which is preliminary data.</text>
</comment>
<proteinExistence type="predicted"/>
<dbReference type="EMBL" id="JBDJPC010000011">
    <property type="protein sequence ID" value="KAL1489926.1"/>
    <property type="molecule type" value="Genomic_DNA"/>
</dbReference>
<reference evidence="1 2" key="1">
    <citation type="submission" date="2024-05" db="EMBL/GenBank/DDBJ databases">
        <title>Genetic variation in Jamaican populations of the coffee berry borer (Hypothenemus hampei).</title>
        <authorList>
            <person name="Errbii M."/>
            <person name="Myrie A."/>
        </authorList>
    </citation>
    <scope>NUCLEOTIDE SEQUENCE [LARGE SCALE GENOMIC DNA]</scope>
    <source>
        <strain evidence="1">JA-Hopewell-2020-01-JO</strain>
        <tissue evidence="1">Whole body</tissue>
    </source>
</reference>
<gene>
    <name evidence="1" type="ORF">ABEB36_013852</name>
</gene>
<name>A0ABD1E9Z5_HYPHA</name>
<protein>
    <submittedName>
        <fullName evidence="1">Uncharacterized protein</fullName>
    </submittedName>
</protein>